<evidence type="ECO:0000256" key="3">
    <source>
        <dbReference type="ARBA" id="ARBA00022679"/>
    </source>
</evidence>
<sequence>MSAAELVYGINPVAALLADERRPVDDLWVIKGRLNPRQESLVEQARARGVRPRFVDKATLDRLSERGTHQGIAARGGAKPQRSWESLLDRVEQSPDALLVLLDGVEDPHNLGAILRSAEAFGAMAVAQPKDRSAPLSPVAVKASAGAAERMDLVKMTNLARAIEELQELGVMVIGLAGDEGSQDLTSVDLTGRIALVMGNEGKGLRRLTRERCDVLAAIHMAGEVGSLNVSVATGVALYEAARQRASGRR</sequence>
<evidence type="ECO:0000259" key="4">
    <source>
        <dbReference type="SMART" id="SM00967"/>
    </source>
</evidence>
<evidence type="ECO:0000313" key="5">
    <source>
        <dbReference type="EMBL" id="OSM01795.1"/>
    </source>
</evidence>
<dbReference type="Pfam" id="PF00588">
    <property type="entry name" value="SpoU_methylase"/>
    <property type="match status" value="1"/>
</dbReference>
<dbReference type="PANTHER" id="PTHR46429:SF1">
    <property type="entry name" value="23S RRNA (GUANOSINE-2'-O-)-METHYLTRANSFERASE RLMB"/>
    <property type="match status" value="1"/>
</dbReference>
<dbReference type="Gene3D" id="3.40.1280.10">
    <property type="match status" value="1"/>
</dbReference>
<dbReference type="FunFam" id="3.40.1280.10:FF:000008">
    <property type="entry name" value="Group 3 RNA methyltransferase TrmH"/>
    <property type="match status" value="1"/>
</dbReference>
<dbReference type="PANTHER" id="PTHR46429">
    <property type="entry name" value="23S RRNA (GUANOSINE-2'-O-)-METHYLTRANSFERASE RLMB"/>
    <property type="match status" value="1"/>
</dbReference>
<dbReference type="EMBL" id="LVJN01000020">
    <property type="protein sequence ID" value="OSM01795.1"/>
    <property type="molecule type" value="Genomic_DNA"/>
</dbReference>
<name>A0A1Y2K435_9PROT</name>
<proteinExistence type="inferred from homology"/>
<keyword evidence="3 5" id="KW-0808">Transferase</keyword>
<comment type="similarity">
    <text evidence="1">Belongs to the class IV-like SAM-binding methyltransferase superfamily. RNA methyltransferase TrmH family.</text>
</comment>
<organism evidence="5 6">
    <name type="scientific">Magnetofaba australis IT-1</name>
    <dbReference type="NCBI Taxonomy" id="1434232"/>
    <lineage>
        <taxon>Bacteria</taxon>
        <taxon>Pseudomonadati</taxon>
        <taxon>Pseudomonadota</taxon>
        <taxon>Magnetococcia</taxon>
        <taxon>Magnetococcales</taxon>
        <taxon>Magnetococcaceae</taxon>
        <taxon>Magnetofaba</taxon>
    </lineage>
</organism>
<dbReference type="SMART" id="SM00967">
    <property type="entry name" value="SpoU_sub_bind"/>
    <property type="match status" value="1"/>
</dbReference>
<dbReference type="Pfam" id="PF08032">
    <property type="entry name" value="SpoU_sub_bind"/>
    <property type="match status" value="1"/>
</dbReference>
<dbReference type="GO" id="GO:0005829">
    <property type="term" value="C:cytosol"/>
    <property type="evidence" value="ECO:0007669"/>
    <property type="project" value="TreeGrafter"/>
</dbReference>
<dbReference type="SUPFAM" id="SSF75217">
    <property type="entry name" value="alpha/beta knot"/>
    <property type="match status" value="1"/>
</dbReference>
<dbReference type="GO" id="GO:0032259">
    <property type="term" value="P:methylation"/>
    <property type="evidence" value="ECO:0007669"/>
    <property type="project" value="UniProtKB-KW"/>
</dbReference>
<dbReference type="InterPro" id="IPR004441">
    <property type="entry name" value="rRNA_MeTrfase_TrmH"/>
</dbReference>
<dbReference type="InterPro" id="IPR029026">
    <property type="entry name" value="tRNA_m1G_MTases_N"/>
</dbReference>
<dbReference type="GO" id="GO:0003723">
    <property type="term" value="F:RNA binding"/>
    <property type="evidence" value="ECO:0007669"/>
    <property type="project" value="InterPro"/>
</dbReference>
<comment type="caution">
    <text evidence="5">The sequence shown here is derived from an EMBL/GenBank/DDBJ whole genome shotgun (WGS) entry which is preliminary data.</text>
</comment>
<evidence type="ECO:0000256" key="1">
    <source>
        <dbReference type="ARBA" id="ARBA00007228"/>
    </source>
</evidence>
<dbReference type="STRING" id="1434232.MAIT1_01833"/>
<evidence type="ECO:0000313" key="6">
    <source>
        <dbReference type="Proteomes" id="UP000194003"/>
    </source>
</evidence>
<dbReference type="AlphaFoldDB" id="A0A1Y2K435"/>
<feature type="domain" description="RNA 2-O ribose methyltransferase substrate binding" evidence="4">
    <location>
        <begin position="6"/>
        <end position="82"/>
    </location>
</feature>
<reference evidence="5 6" key="1">
    <citation type="journal article" date="2016" name="BMC Genomics">
        <title>Combined genomic and structural analyses of a cultured magnetotactic bacterium reveals its niche adaptation to a dynamic environment.</title>
        <authorList>
            <person name="Araujo A.C."/>
            <person name="Morillo V."/>
            <person name="Cypriano J."/>
            <person name="Teixeira L.C."/>
            <person name="Leao P."/>
            <person name="Lyra S."/>
            <person name="Almeida L.G."/>
            <person name="Bazylinski D.A."/>
            <person name="Vasconcellos A.T."/>
            <person name="Abreu F."/>
            <person name="Lins U."/>
        </authorList>
    </citation>
    <scope>NUCLEOTIDE SEQUENCE [LARGE SCALE GENOMIC DNA]</scope>
    <source>
        <strain evidence="5 6">IT-1</strain>
    </source>
</reference>
<dbReference type="InterPro" id="IPR001537">
    <property type="entry name" value="SpoU_MeTrfase"/>
</dbReference>
<dbReference type="InterPro" id="IPR013123">
    <property type="entry name" value="SpoU_subst-bd"/>
</dbReference>
<keyword evidence="6" id="KW-1185">Reference proteome</keyword>
<dbReference type="GO" id="GO:0008173">
    <property type="term" value="F:RNA methyltransferase activity"/>
    <property type="evidence" value="ECO:0007669"/>
    <property type="project" value="InterPro"/>
</dbReference>
<gene>
    <name evidence="5" type="ORF">MAIT1_01833</name>
</gene>
<evidence type="ECO:0000256" key="2">
    <source>
        <dbReference type="ARBA" id="ARBA00022603"/>
    </source>
</evidence>
<dbReference type="InterPro" id="IPR029028">
    <property type="entry name" value="Alpha/beta_knot_MTases"/>
</dbReference>
<dbReference type="RefSeq" id="WP_085444058.1">
    <property type="nucleotide sequence ID" value="NZ_LVJN01000020.1"/>
</dbReference>
<dbReference type="NCBIfam" id="TIGR00186">
    <property type="entry name" value="rRNA_methyl_3"/>
    <property type="match status" value="1"/>
</dbReference>
<dbReference type="OrthoDB" id="9785673at2"/>
<dbReference type="Gene3D" id="3.30.1330.30">
    <property type="match status" value="1"/>
</dbReference>
<protein>
    <submittedName>
        <fullName evidence="5">Putative RNA methyltransferase</fullName>
    </submittedName>
</protein>
<dbReference type="CDD" id="cd18103">
    <property type="entry name" value="SpoU-like_RlmB"/>
    <property type="match status" value="1"/>
</dbReference>
<dbReference type="GO" id="GO:0006396">
    <property type="term" value="P:RNA processing"/>
    <property type="evidence" value="ECO:0007669"/>
    <property type="project" value="InterPro"/>
</dbReference>
<dbReference type="Proteomes" id="UP000194003">
    <property type="component" value="Unassembled WGS sequence"/>
</dbReference>
<dbReference type="SUPFAM" id="SSF55315">
    <property type="entry name" value="L30e-like"/>
    <property type="match status" value="1"/>
</dbReference>
<accession>A0A1Y2K435</accession>
<dbReference type="InterPro" id="IPR029064">
    <property type="entry name" value="Ribosomal_eL30-like_sf"/>
</dbReference>
<keyword evidence="2 5" id="KW-0489">Methyltransferase</keyword>